<organism evidence="2 3">
    <name type="scientific">Araneus ventricosus</name>
    <name type="common">Orbweaver spider</name>
    <name type="synonym">Epeira ventricosa</name>
    <dbReference type="NCBI Taxonomy" id="182803"/>
    <lineage>
        <taxon>Eukaryota</taxon>
        <taxon>Metazoa</taxon>
        <taxon>Ecdysozoa</taxon>
        <taxon>Arthropoda</taxon>
        <taxon>Chelicerata</taxon>
        <taxon>Arachnida</taxon>
        <taxon>Araneae</taxon>
        <taxon>Araneomorphae</taxon>
        <taxon>Entelegynae</taxon>
        <taxon>Araneoidea</taxon>
        <taxon>Araneidae</taxon>
        <taxon>Araneus</taxon>
    </lineage>
</organism>
<evidence type="ECO:0000256" key="1">
    <source>
        <dbReference type="SAM" id="MobiDB-lite"/>
    </source>
</evidence>
<gene>
    <name evidence="2" type="ORF">AVEN_154089_1</name>
</gene>
<evidence type="ECO:0000313" key="3">
    <source>
        <dbReference type="Proteomes" id="UP000499080"/>
    </source>
</evidence>
<evidence type="ECO:0000313" key="2">
    <source>
        <dbReference type="EMBL" id="GBO09597.1"/>
    </source>
</evidence>
<protein>
    <submittedName>
        <fullName evidence="2">Uncharacterized protein</fullName>
    </submittedName>
</protein>
<name>A0A4Y2UDH3_ARAVE</name>
<dbReference type="Proteomes" id="UP000499080">
    <property type="component" value="Unassembled WGS sequence"/>
</dbReference>
<feature type="compositionally biased region" description="Polar residues" evidence="1">
    <location>
        <begin position="455"/>
        <end position="468"/>
    </location>
</feature>
<keyword evidence="3" id="KW-1185">Reference proteome</keyword>
<comment type="caution">
    <text evidence="2">The sequence shown here is derived from an EMBL/GenBank/DDBJ whole genome shotgun (WGS) entry which is preliminary data.</text>
</comment>
<reference evidence="2 3" key="1">
    <citation type="journal article" date="2019" name="Sci. Rep.">
        <title>Orb-weaving spider Araneus ventricosus genome elucidates the spidroin gene catalogue.</title>
        <authorList>
            <person name="Kono N."/>
            <person name="Nakamura H."/>
            <person name="Ohtoshi R."/>
            <person name="Moran D.A.P."/>
            <person name="Shinohara A."/>
            <person name="Yoshida Y."/>
            <person name="Fujiwara M."/>
            <person name="Mori M."/>
            <person name="Tomita M."/>
            <person name="Arakawa K."/>
        </authorList>
    </citation>
    <scope>NUCLEOTIDE SEQUENCE [LARGE SCALE GENOMIC DNA]</scope>
</reference>
<accession>A0A4Y2UDH3</accession>
<dbReference type="AlphaFoldDB" id="A0A4Y2UDH3"/>
<sequence>MGFPASDIRKIFASSISSYHARIDLLKKQEAFITIINVSNKHLSLYDSLTCKIVNSLEASMSLLSLTDEHKADFIITKLKDILEKIEMLATMEACGIKLSKWMNSEMKHVKDKGTKKLEIISNIERKVKMQEEFCQEFKAFVDDINLVMDHLKVENISQFSFNNQRQIFLNLRNVHEGMKFHIDKLNSIKSDYDKFRKYFGSSQLLRFFANSSLLDIKAGILERQTTFITALNVYIKDLSNNYSFTTILLNSLEENISSSMTAEDQAYLIIIKLTDLREKLEKSALKEMEVRKVCESMNTELQTIKDRGTDKKKIIKFLNDIKDKVKMHEDFNYEIRAFFQKIESVMGELELEKINQFSVKNQREIYYILLLVRVGMMFRIVRFKSLVFSCEKFRNDYGKLAFSINSPLLDTGDNLLERELMFINTNFFIERLADYVTKATLVLQSLKENMRTNVNVSSSSEDGNNASVVVEDRN</sequence>
<dbReference type="EMBL" id="BGPR01034960">
    <property type="protein sequence ID" value="GBO09597.1"/>
    <property type="molecule type" value="Genomic_DNA"/>
</dbReference>
<feature type="region of interest" description="Disordered" evidence="1">
    <location>
        <begin position="455"/>
        <end position="475"/>
    </location>
</feature>
<proteinExistence type="predicted"/>